<dbReference type="Proteomes" id="UP000237344">
    <property type="component" value="Unassembled WGS sequence"/>
</dbReference>
<organism evidence="2 3">
    <name type="scientific">Novacetimonas maltaceti</name>
    <dbReference type="NCBI Taxonomy" id="1203393"/>
    <lineage>
        <taxon>Bacteria</taxon>
        <taxon>Pseudomonadati</taxon>
        <taxon>Pseudomonadota</taxon>
        <taxon>Alphaproteobacteria</taxon>
        <taxon>Acetobacterales</taxon>
        <taxon>Acetobacteraceae</taxon>
        <taxon>Novacetimonas</taxon>
    </lineage>
</organism>
<evidence type="ECO:0000256" key="1">
    <source>
        <dbReference type="SAM" id="Phobius"/>
    </source>
</evidence>
<keyword evidence="1" id="KW-0472">Membrane</keyword>
<dbReference type="AlphaFoldDB" id="A0A2S3W5Z2"/>
<keyword evidence="1" id="KW-1133">Transmembrane helix</keyword>
<comment type="caution">
    <text evidence="2">The sequence shown here is derived from an EMBL/GenBank/DDBJ whole genome shotgun (WGS) entry which is preliminary data.</text>
</comment>
<dbReference type="RefSeq" id="WP_110093878.1">
    <property type="nucleotide sequence ID" value="NZ_NKUE01000003.1"/>
</dbReference>
<dbReference type="EMBL" id="POTC01000001">
    <property type="protein sequence ID" value="POF64291.1"/>
    <property type="molecule type" value="Genomic_DNA"/>
</dbReference>
<sequence length="433" mass="45929">MQTAGTPIPAGAAAANASMLLPPMSRLLPHITPLIPPGTLLARGGIATGTGLGSSARADETLEQLGEGLKAFSHRTSNFVAAQAPKVKAAQRSAAEYMTKAAHELGDAENRRSFMQKYRRWLQAGAGGIGCLVLVGWGVVHHQASQKAAKGVHDALESMNLLGAVEYGSVSTSLFGTVSLSDVKWHIAPAVDVTASSVDISRIDTAHAIPYYIDLSFSGLTVPVQKIVAAGPGAPIPGILASFARQAGQDGYNALHGTLDIGYDLQKARSVMTMTSSGNFTDFGNWHGKVELGNFSPVLLDTATLSVLDHNVRGLNGMTVFNIAQNVARLTLQAVDVTLDLRDNDKRDQEIPDTSMPQQNPDAANQQVIAMKENEARRAGLPDDQAHLVALLMADKLPAFTMKSSGTKSLPLTELQIPLPQMMQRLDMTLSTP</sequence>
<evidence type="ECO:0000313" key="3">
    <source>
        <dbReference type="Proteomes" id="UP000237344"/>
    </source>
</evidence>
<name>A0A2S3W5Z2_9PROT</name>
<proteinExistence type="predicted"/>
<evidence type="ECO:0000313" key="2">
    <source>
        <dbReference type="EMBL" id="POF64291.1"/>
    </source>
</evidence>
<accession>A0A2S3W5Z2</accession>
<protein>
    <submittedName>
        <fullName evidence="2">Uncharacterized protein</fullName>
    </submittedName>
</protein>
<feature type="transmembrane region" description="Helical" evidence="1">
    <location>
        <begin position="121"/>
        <end position="140"/>
    </location>
</feature>
<keyword evidence="1" id="KW-0812">Transmembrane</keyword>
<keyword evidence="3" id="KW-1185">Reference proteome</keyword>
<reference evidence="2 3" key="1">
    <citation type="submission" date="2018-01" db="EMBL/GenBank/DDBJ databases">
        <title>Draft Genome Sequence of Komagataeibacter maltaceti LMG 1529, a Vinegar Producing Acetic Acid Bacterium Isolated from Malt Vinegar Brewery Acetifiers.</title>
        <authorList>
            <person name="Zhang Q."/>
            <person name="Hollensteiner J."/>
            <person name="Poehlein A."/>
            <person name="Daniel R."/>
        </authorList>
    </citation>
    <scope>NUCLEOTIDE SEQUENCE [LARGE SCALE GENOMIC DNA]</scope>
    <source>
        <strain evidence="2 3">LMG 1529</strain>
    </source>
</reference>
<gene>
    <name evidence="2" type="ORF">KMAL_01860</name>
</gene>